<evidence type="ECO:0000313" key="3">
    <source>
        <dbReference type="Proteomes" id="UP000245489"/>
    </source>
</evidence>
<accession>A0A316EE45</accession>
<proteinExistence type="predicted"/>
<dbReference type="InterPro" id="IPR001173">
    <property type="entry name" value="Glyco_trans_2-like"/>
</dbReference>
<reference evidence="2 3" key="1">
    <citation type="submission" date="2018-05" db="EMBL/GenBank/DDBJ databases">
        <title>Genomic Encyclopedia of Archaeal and Bacterial Type Strains, Phase II (KMG-II): from individual species to whole genera.</title>
        <authorList>
            <person name="Goeker M."/>
        </authorList>
    </citation>
    <scope>NUCLEOTIDE SEQUENCE [LARGE SCALE GENOMIC DNA]</scope>
    <source>
        <strain evidence="2 3">DSM 22214</strain>
    </source>
</reference>
<keyword evidence="2" id="KW-0808">Transferase</keyword>
<dbReference type="Proteomes" id="UP000245489">
    <property type="component" value="Unassembled WGS sequence"/>
</dbReference>
<dbReference type="Gene3D" id="3.90.550.10">
    <property type="entry name" value="Spore Coat Polysaccharide Biosynthesis Protein SpsA, Chain A"/>
    <property type="match status" value="1"/>
</dbReference>
<dbReference type="GO" id="GO:0016758">
    <property type="term" value="F:hexosyltransferase activity"/>
    <property type="evidence" value="ECO:0007669"/>
    <property type="project" value="UniProtKB-ARBA"/>
</dbReference>
<dbReference type="PANTHER" id="PTHR22916">
    <property type="entry name" value="GLYCOSYLTRANSFERASE"/>
    <property type="match status" value="1"/>
</dbReference>
<dbReference type="InterPro" id="IPR029044">
    <property type="entry name" value="Nucleotide-diphossugar_trans"/>
</dbReference>
<dbReference type="Pfam" id="PF00535">
    <property type="entry name" value="Glycos_transf_2"/>
    <property type="match status" value="1"/>
</dbReference>
<dbReference type="CDD" id="cd04196">
    <property type="entry name" value="GT_2_like_d"/>
    <property type="match status" value="1"/>
</dbReference>
<organism evidence="2 3">
    <name type="scientific">Arcicella aurantiaca</name>
    <dbReference type="NCBI Taxonomy" id="591202"/>
    <lineage>
        <taxon>Bacteria</taxon>
        <taxon>Pseudomonadati</taxon>
        <taxon>Bacteroidota</taxon>
        <taxon>Cytophagia</taxon>
        <taxon>Cytophagales</taxon>
        <taxon>Flectobacillaceae</taxon>
        <taxon>Arcicella</taxon>
    </lineage>
</organism>
<dbReference type="SUPFAM" id="SSF53448">
    <property type="entry name" value="Nucleotide-diphospho-sugar transferases"/>
    <property type="match status" value="1"/>
</dbReference>
<evidence type="ECO:0000259" key="1">
    <source>
        <dbReference type="Pfam" id="PF00535"/>
    </source>
</evidence>
<evidence type="ECO:0000313" key="2">
    <source>
        <dbReference type="EMBL" id="PWK28471.1"/>
    </source>
</evidence>
<comment type="caution">
    <text evidence="2">The sequence shown here is derived from an EMBL/GenBank/DDBJ whole genome shotgun (WGS) entry which is preliminary data.</text>
</comment>
<dbReference type="RefSeq" id="WP_109741463.1">
    <property type="nucleotide sequence ID" value="NZ_QGGO01000003.1"/>
</dbReference>
<sequence length="336" mass="39177">MIPISTISIALCTHNGGKFIREQLRSIQDQTLKPNEIIICDDDSSDDTVAIIKQFAEILPITFYQNSPALGTVKNFEYAISKCNSDFIFLSDQDDFWLPNKIEKLANYLETHANHDVVFSNAALVDENLQPLNLTMWEKIHFKEEEIELWQKGKALDVLLISNRVTGCTVAMRKSFAKKAIPFPTHIHPNFIHDGWIALLASLTNQIGFINESLVLYRQHDNQQVGIVEREREKIHVSSRISRPRQEKLKPFLEKESLYTNLLNHIHNNYPELKSRTKALQIIVEHYQVRGNLEENRWKRIFPILRNFYRGNYHRYQHLGSDWYGVYLALLGDLFE</sequence>
<dbReference type="PANTHER" id="PTHR22916:SF3">
    <property type="entry name" value="UDP-GLCNAC:BETAGAL BETA-1,3-N-ACETYLGLUCOSAMINYLTRANSFERASE-LIKE PROTEIN 1"/>
    <property type="match status" value="1"/>
</dbReference>
<gene>
    <name evidence="2" type="ORF">LV89_00675</name>
</gene>
<feature type="domain" description="Glycosyltransferase 2-like" evidence="1">
    <location>
        <begin position="8"/>
        <end position="175"/>
    </location>
</feature>
<keyword evidence="3" id="KW-1185">Reference proteome</keyword>
<dbReference type="OrthoDB" id="9802649at2"/>
<dbReference type="AlphaFoldDB" id="A0A316EE45"/>
<name>A0A316EE45_9BACT</name>
<protein>
    <submittedName>
        <fullName evidence="2">Glycosyl transferase family 2</fullName>
    </submittedName>
</protein>
<dbReference type="EMBL" id="QGGO01000003">
    <property type="protein sequence ID" value="PWK28471.1"/>
    <property type="molecule type" value="Genomic_DNA"/>
</dbReference>